<dbReference type="AlphaFoldDB" id="A0AA38I417"/>
<sequence length="119" mass="13589">MPNGHVHSSSHRIGNYLHYFPACATFRHECTVYAGLRAARTLIARFFRAVKANPHGHPTQDHLSRMTDGRWPHIAQKPIRLPRQLHSRKPLTLDDNTLVFSDRPKYENRSIGACVPTPT</sequence>
<protein>
    <submittedName>
        <fullName evidence="1">Uncharacterized protein</fullName>
    </submittedName>
</protein>
<evidence type="ECO:0000313" key="2">
    <source>
        <dbReference type="Proteomes" id="UP001168821"/>
    </source>
</evidence>
<comment type="caution">
    <text evidence="1">The sequence shown here is derived from an EMBL/GenBank/DDBJ whole genome shotgun (WGS) entry which is preliminary data.</text>
</comment>
<organism evidence="1 2">
    <name type="scientific">Zophobas morio</name>
    <dbReference type="NCBI Taxonomy" id="2755281"/>
    <lineage>
        <taxon>Eukaryota</taxon>
        <taxon>Metazoa</taxon>
        <taxon>Ecdysozoa</taxon>
        <taxon>Arthropoda</taxon>
        <taxon>Hexapoda</taxon>
        <taxon>Insecta</taxon>
        <taxon>Pterygota</taxon>
        <taxon>Neoptera</taxon>
        <taxon>Endopterygota</taxon>
        <taxon>Coleoptera</taxon>
        <taxon>Polyphaga</taxon>
        <taxon>Cucujiformia</taxon>
        <taxon>Tenebrionidae</taxon>
        <taxon>Zophobas</taxon>
    </lineage>
</organism>
<evidence type="ECO:0000313" key="1">
    <source>
        <dbReference type="EMBL" id="KAJ3647382.1"/>
    </source>
</evidence>
<reference evidence="1" key="1">
    <citation type="journal article" date="2023" name="G3 (Bethesda)">
        <title>Whole genome assemblies of Zophobas morio and Tenebrio molitor.</title>
        <authorList>
            <person name="Kaur S."/>
            <person name="Stinson S.A."/>
            <person name="diCenzo G.C."/>
        </authorList>
    </citation>
    <scope>NUCLEOTIDE SEQUENCE</scope>
    <source>
        <strain evidence="1">QUZm001</strain>
    </source>
</reference>
<name>A0AA38I417_9CUCU</name>
<dbReference type="EMBL" id="JALNTZ010000006">
    <property type="protein sequence ID" value="KAJ3647382.1"/>
    <property type="molecule type" value="Genomic_DNA"/>
</dbReference>
<dbReference type="Proteomes" id="UP001168821">
    <property type="component" value="Unassembled WGS sequence"/>
</dbReference>
<gene>
    <name evidence="1" type="ORF">Zmor_019261</name>
</gene>
<proteinExistence type="predicted"/>
<keyword evidence="2" id="KW-1185">Reference proteome</keyword>
<accession>A0AA38I417</accession>